<feature type="region of interest" description="Disordered" evidence="1">
    <location>
        <begin position="96"/>
        <end position="124"/>
    </location>
</feature>
<dbReference type="EMBL" id="VSRR010105293">
    <property type="protein sequence ID" value="MPC96280.1"/>
    <property type="molecule type" value="Genomic_DNA"/>
</dbReference>
<comment type="caution">
    <text evidence="2">The sequence shown here is derived from an EMBL/GenBank/DDBJ whole genome shotgun (WGS) entry which is preliminary data.</text>
</comment>
<organism evidence="2 3">
    <name type="scientific">Portunus trituberculatus</name>
    <name type="common">Swimming crab</name>
    <name type="synonym">Neptunus trituberculatus</name>
    <dbReference type="NCBI Taxonomy" id="210409"/>
    <lineage>
        <taxon>Eukaryota</taxon>
        <taxon>Metazoa</taxon>
        <taxon>Ecdysozoa</taxon>
        <taxon>Arthropoda</taxon>
        <taxon>Crustacea</taxon>
        <taxon>Multicrustacea</taxon>
        <taxon>Malacostraca</taxon>
        <taxon>Eumalacostraca</taxon>
        <taxon>Eucarida</taxon>
        <taxon>Decapoda</taxon>
        <taxon>Pleocyemata</taxon>
        <taxon>Brachyura</taxon>
        <taxon>Eubrachyura</taxon>
        <taxon>Portunoidea</taxon>
        <taxon>Portunidae</taxon>
        <taxon>Portuninae</taxon>
        <taxon>Portunus</taxon>
    </lineage>
</organism>
<proteinExistence type="predicted"/>
<gene>
    <name evidence="2" type="ORF">E2C01_091530</name>
</gene>
<evidence type="ECO:0000313" key="2">
    <source>
        <dbReference type="EMBL" id="MPC96280.1"/>
    </source>
</evidence>
<protein>
    <submittedName>
        <fullName evidence="2">Uncharacterized protein</fullName>
    </submittedName>
</protein>
<reference evidence="2 3" key="1">
    <citation type="submission" date="2019-05" db="EMBL/GenBank/DDBJ databases">
        <title>Another draft genome of Portunus trituberculatus and its Hox gene families provides insights of decapod evolution.</title>
        <authorList>
            <person name="Jeong J.-H."/>
            <person name="Song I."/>
            <person name="Kim S."/>
            <person name="Choi T."/>
            <person name="Kim D."/>
            <person name="Ryu S."/>
            <person name="Kim W."/>
        </authorList>
    </citation>
    <scope>NUCLEOTIDE SEQUENCE [LARGE SCALE GENOMIC DNA]</scope>
    <source>
        <tissue evidence="2">Muscle</tissue>
    </source>
</reference>
<evidence type="ECO:0000256" key="1">
    <source>
        <dbReference type="SAM" id="MobiDB-lite"/>
    </source>
</evidence>
<name>A0A5B7JHR5_PORTR</name>
<keyword evidence="3" id="KW-1185">Reference proteome</keyword>
<sequence length="213" mass="22470">MNEAMNERPAPAPPLSPATRQVFASVAAAPHLPAMPLSIPAAPIKQVKNAMKTLQALTTALKNTNLYSEEATHPRDAHQQVLTDQHCLRRPASALCGTPPSRATSAAAVPPPLPQPPRDGGSDVAGAALKDFGLSSRKVVPTKFVAAIVILLSVNERNAICRQRQEINRPSRAHAVGRRGAAPPDPAPCRTPHRAHGRGLGERGLRPAGKGNK</sequence>
<dbReference type="Proteomes" id="UP000324222">
    <property type="component" value="Unassembled WGS sequence"/>
</dbReference>
<accession>A0A5B7JHR5</accession>
<feature type="region of interest" description="Disordered" evidence="1">
    <location>
        <begin position="170"/>
        <end position="213"/>
    </location>
</feature>
<dbReference type="AlphaFoldDB" id="A0A5B7JHR5"/>
<evidence type="ECO:0000313" key="3">
    <source>
        <dbReference type="Proteomes" id="UP000324222"/>
    </source>
</evidence>